<dbReference type="OrthoDB" id="7486093at2759"/>
<proteinExistence type="predicted"/>
<dbReference type="EMBL" id="CADEBD010000745">
    <property type="protein sequence ID" value="CAB3259658.1"/>
    <property type="molecule type" value="Genomic_DNA"/>
</dbReference>
<feature type="region of interest" description="Disordered" evidence="1">
    <location>
        <begin position="1"/>
        <end position="34"/>
    </location>
</feature>
<keyword evidence="4" id="KW-1185">Reference proteome</keyword>
<evidence type="ECO:0000313" key="3">
    <source>
        <dbReference type="EMBL" id="CAB3260318.1"/>
    </source>
</evidence>
<evidence type="ECO:0000313" key="4">
    <source>
        <dbReference type="Proteomes" id="UP000494106"/>
    </source>
</evidence>
<name>A0A8S1BL71_ARCPL</name>
<comment type="caution">
    <text evidence="3">The sequence shown here is derived from an EMBL/GenBank/DDBJ whole genome shotgun (WGS) entry which is preliminary data.</text>
</comment>
<evidence type="ECO:0000256" key="1">
    <source>
        <dbReference type="SAM" id="MobiDB-lite"/>
    </source>
</evidence>
<dbReference type="Proteomes" id="UP000494106">
    <property type="component" value="Unassembled WGS sequence"/>
</dbReference>
<dbReference type="AlphaFoldDB" id="A0A8S1BL71"/>
<evidence type="ECO:0000313" key="2">
    <source>
        <dbReference type="EMBL" id="CAB3259658.1"/>
    </source>
</evidence>
<protein>
    <submittedName>
        <fullName evidence="3">Uncharacterized protein</fullName>
    </submittedName>
</protein>
<dbReference type="EMBL" id="CADEBC010000733">
    <property type="protein sequence ID" value="CAB3260318.1"/>
    <property type="molecule type" value="Genomic_DNA"/>
</dbReference>
<gene>
    <name evidence="2" type="ORF">APLA_LOCUS16645</name>
    <name evidence="3" type="ORF">APLA_LOCUS17396</name>
</gene>
<feature type="compositionally biased region" description="Basic and acidic residues" evidence="1">
    <location>
        <begin position="1"/>
        <end position="11"/>
    </location>
</feature>
<organism evidence="3 4">
    <name type="scientific">Arctia plantaginis</name>
    <name type="common">Wood tiger moth</name>
    <name type="synonym">Phalaena plantaginis</name>
    <dbReference type="NCBI Taxonomy" id="874455"/>
    <lineage>
        <taxon>Eukaryota</taxon>
        <taxon>Metazoa</taxon>
        <taxon>Ecdysozoa</taxon>
        <taxon>Arthropoda</taxon>
        <taxon>Hexapoda</taxon>
        <taxon>Insecta</taxon>
        <taxon>Pterygota</taxon>
        <taxon>Neoptera</taxon>
        <taxon>Endopterygota</taxon>
        <taxon>Lepidoptera</taxon>
        <taxon>Glossata</taxon>
        <taxon>Ditrysia</taxon>
        <taxon>Noctuoidea</taxon>
        <taxon>Erebidae</taxon>
        <taxon>Arctiinae</taxon>
        <taxon>Arctia</taxon>
    </lineage>
</organism>
<evidence type="ECO:0000313" key="5">
    <source>
        <dbReference type="Proteomes" id="UP000494256"/>
    </source>
</evidence>
<dbReference type="Proteomes" id="UP000494256">
    <property type="component" value="Unassembled WGS sequence"/>
</dbReference>
<sequence length="78" mass="8537">MQQDICKETAEVAKQAGRGAKVKEPRQSLSRESGGRTTTLTCVCAIHTAPAPHRSPRAHKCTPLHQQLNKITHITVIL</sequence>
<accession>A0A8S1BL71</accession>
<reference evidence="4 5" key="1">
    <citation type="submission" date="2020-04" db="EMBL/GenBank/DDBJ databases">
        <authorList>
            <person name="Wallbank WR R."/>
            <person name="Pardo Diaz C."/>
            <person name="Kozak K."/>
            <person name="Martin S."/>
            <person name="Jiggins C."/>
            <person name="Moest M."/>
            <person name="Warren A I."/>
            <person name="Byers J.R.P. K."/>
            <person name="Montejo-Kovacevich G."/>
            <person name="Yen C E."/>
        </authorList>
    </citation>
    <scope>NUCLEOTIDE SEQUENCE [LARGE SCALE GENOMIC DNA]</scope>
</reference>